<feature type="chain" id="PRO_5001535243" evidence="2">
    <location>
        <begin position="25"/>
        <end position="102"/>
    </location>
</feature>
<protein>
    <submittedName>
        <fullName evidence="3">Uncharacterized protein</fullName>
    </submittedName>
</protein>
<evidence type="ECO:0000313" key="3">
    <source>
        <dbReference type="EMBL" id="ETW02485.1"/>
    </source>
</evidence>
<gene>
    <name evidence="3" type="ORF">H310_05986</name>
</gene>
<keyword evidence="1" id="KW-0472">Membrane</keyword>
<accession>A0A024U8F8</accession>
<sequence length="102" mass="11426">MLRQCPRHSGMLTTMVFILMQATALNTRVPDPTFQANPWGWTVVHTYVTVVFVSICLLLGALAFLQARGYIRTCWNKSDSTDQGYVEMGGQPKKALPSHRVV</sequence>
<evidence type="ECO:0000256" key="2">
    <source>
        <dbReference type="SAM" id="SignalP"/>
    </source>
</evidence>
<dbReference type="RefSeq" id="XP_008869090.1">
    <property type="nucleotide sequence ID" value="XM_008870868.1"/>
</dbReference>
<keyword evidence="1" id="KW-0812">Transmembrane</keyword>
<keyword evidence="2" id="KW-0732">Signal</keyword>
<keyword evidence="1" id="KW-1133">Transmembrane helix</keyword>
<feature type="transmembrane region" description="Helical" evidence="1">
    <location>
        <begin position="40"/>
        <end position="65"/>
    </location>
</feature>
<proteinExistence type="predicted"/>
<evidence type="ECO:0000256" key="1">
    <source>
        <dbReference type="SAM" id="Phobius"/>
    </source>
</evidence>
<name>A0A024U8F8_9STRA</name>
<dbReference type="AlphaFoldDB" id="A0A024U8F8"/>
<feature type="signal peptide" evidence="2">
    <location>
        <begin position="1"/>
        <end position="24"/>
    </location>
</feature>
<reference evidence="3" key="1">
    <citation type="submission" date="2013-12" db="EMBL/GenBank/DDBJ databases">
        <title>The Genome Sequence of Aphanomyces invadans NJM9701.</title>
        <authorList>
            <consortium name="The Broad Institute Genomics Platform"/>
            <person name="Russ C."/>
            <person name="Tyler B."/>
            <person name="van West P."/>
            <person name="Dieguez-Uribeondo J."/>
            <person name="Young S.K."/>
            <person name="Zeng Q."/>
            <person name="Gargeya S."/>
            <person name="Fitzgerald M."/>
            <person name="Abouelleil A."/>
            <person name="Alvarado L."/>
            <person name="Chapman S.B."/>
            <person name="Gainer-Dewar J."/>
            <person name="Goldberg J."/>
            <person name="Griggs A."/>
            <person name="Gujja S."/>
            <person name="Hansen M."/>
            <person name="Howarth C."/>
            <person name="Imamovic A."/>
            <person name="Ireland A."/>
            <person name="Larimer J."/>
            <person name="McCowan C."/>
            <person name="Murphy C."/>
            <person name="Pearson M."/>
            <person name="Poon T.W."/>
            <person name="Priest M."/>
            <person name="Roberts A."/>
            <person name="Saif S."/>
            <person name="Shea T."/>
            <person name="Sykes S."/>
            <person name="Wortman J."/>
            <person name="Nusbaum C."/>
            <person name="Birren B."/>
        </authorList>
    </citation>
    <scope>NUCLEOTIDE SEQUENCE [LARGE SCALE GENOMIC DNA]</scope>
    <source>
        <strain evidence="3">NJM9701</strain>
    </source>
</reference>
<organism evidence="3">
    <name type="scientific">Aphanomyces invadans</name>
    <dbReference type="NCBI Taxonomy" id="157072"/>
    <lineage>
        <taxon>Eukaryota</taxon>
        <taxon>Sar</taxon>
        <taxon>Stramenopiles</taxon>
        <taxon>Oomycota</taxon>
        <taxon>Saprolegniomycetes</taxon>
        <taxon>Saprolegniales</taxon>
        <taxon>Verrucalvaceae</taxon>
        <taxon>Aphanomyces</taxon>
    </lineage>
</organism>
<dbReference type="EMBL" id="KI913961">
    <property type="protein sequence ID" value="ETW02485.1"/>
    <property type="molecule type" value="Genomic_DNA"/>
</dbReference>
<dbReference type="GeneID" id="20083036"/>
<dbReference type="VEuPathDB" id="FungiDB:H310_05986"/>